<organism evidence="12 13">
    <name type="scientific">Roridomyces roridus</name>
    <dbReference type="NCBI Taxonomy" id="1738132"/>
    <lineage>
        <taxon>Eukaryota</taxon>
        <taxon>Fungi</taxon>
        <taxon>Dikarya</taxon>
        <taxon>Basidiomycota</taxon>
        <taxon>Agaricomycotina</taxon>
        <taxon>Agaricomycetes</taxon>
        <taxon>Agaricomycetidae</taxon>
        <taxon>Agaricales</taxon>
        <taxon>Marasmiineae</taxon>
        <taxon>Mycenaceae</taxon>
        <taxon>Roridomyces</taxon>
    </lineage>
</organism>
<feature type="transmembrane region" description="Helical" evidence="10">
    <location>
        <begin position="173"/>
        <end position="197"/>
    </location>
</feature>
<gene>
    <name evidence="12" type="ORF">FB45DRAFT_357813</name>
</gene>
<keyword evidence="6 10" id="KW-0812">Transmembrane</keyword>
<dbReference type="AlphaFoldDB" id="A0AAD7C9I6"/>
<name>A0AAD7C9I6_9AGAR</name>
<evidence type="ECO:0000256" key="5">
    <source>
        <dbReference type="ARBA" id="ARBA00020673"/>
    </source>
</evidence>
<feature type="transmembrane region" description="Helical" evidence="10">
    <location>
        <begin position="142"/>
        <end position="161"/>
    </location>
</feature>
<dbReference type="InterPro" id="IPR032816">
    <property type="entry name" value="VTT_dom"/>
</dbReference>
<dbReference type="GO" id="GO:0000139">
    <property type="term" value="C:Golgi membrane"/>
    <property type="evidence" value="ECO:0007669"/>
    <property type="project" value="UniProtKB-SubCell"/>
</dbReference>
<reference evidence="12" key="1">
    <citation type="submission" date="2023-03" db="EMBL/GenBank/DDBJ databases">
        <title>Massive genome expansion in bonnet fungi (Mycena s.s.) driven by repeated elements and novel gene families across ecological guilds.</title>
        <authorList>
            <consortium name="Lawrence Berkeley National Laboratory"/>
            <person name="Harder C.B."/>
            <person name="Miyauchi S."/>
            <person name="Viragh M."/>
            <person name="Kuo A."/>
            <person name="Thoen E."/>
            <person name="Andreopoulos B."/>
            <person name="Lu D."/>
            <person name="Skrede I."/>
            <person name="Drula E."/>
            <person name="Henrissat B."/>
            <person name="Morin E."/>
            <person name="Kohler A."/>
            <person name="Barry K."/>
            <person name="LaButti K."/>
            <person name="Morin E."/>
            <person name="Salamov A."/>
            <person name="Lipzen A."/>
            <person name="Mereny Z."/>
            <person name="Hegedus B."/>
            <person name="Baldrian P."/>
            <person name="Stursova M."/>
            <person name="Weitz H."/>
            <person name="Taylor A."/>
            <person name="Grigoriev I.V."/>
            <person name="Nagy L.G."/>
            <person name="Martin F."/>
            <person name="Kauserud H."/>
        </authorList>
    </citation>
    <scope>NUCLEOTIDE SEQUENCE</scope>
    <source>
        <strain evidence="12">9284</strain>
    </source>
</reference>
<protein>
    <recommendedName>
        <fullName evidence="4">Golgi apparatus membrane protein TVP38</fullName>
    </recommendedName>
    <alternativeName>
        <fullName evidence="5">Golgi apparatus membrane protein tvp38</fullName>
    </alternativeName>
</protein>
<accession>A0AAD7C9I6</accession>
<dbReference type="Proteomes" id="UP001221142">
    <property type="component" value="Unassembled WGS sequence"/>
</dbReference>
<comment type="function">
    <text evidence="1">Golgi membrane protein involved in vesicular trafficking and spindle migration.</text>
</comment>
<evidence type="ECO:0000313" key="13">
    <source>
        <dbReference type="Proteomes" id="UP001221142"/>
    </source>
</evidence>
<feature type="transmembrane region" description="Helical" evidence="10">
    <location>
        <begin position="217"/>
        <end position="235"/>
    </location>
</feature>
<feature type="transmembrane region" description="Helical" evidence="10">
    <location>
        <begin position="288"/>
        <end position="307"/>
    </location>
</feature>
<keyword evidence="13" id="KW-1185">Reference proteome</keyword>
<comment type="caution">
    <text evidence="12">The sequence shown here is derived from an EMBL/GenBank/DDBJ whole genome shotgun (WGS) entry which is preliminary data.</text>
</comment>
<evidence type="ECO:0000259" key="11">
    <source>
        <dbReference type="Pfam" id="PF09335"/>
    </source>
</evidence>
<comment type="subcellular location">
    <subcellularLocation>
        <location evidence="2">Golgi apparatus membrane</location>
        <topology evidence="2">Multi-pass membrane protein</topology>
    </subcellularLocation>
</comment>
<comment type="similarity">
    <text evidence="3">Belongs to the TVP38/TMEM64 family.</text>
</comment>
<dbReference type="EMBL" id="JARKIF010000004">
    <property type="protein sequence ID" value="KAJ7641442.1"/>
    <property type="molecule type" value="Genomic_DNA"/>
</dbReference>
<evidence type="ECO:0000313" key="12">
    <source>
        <dbReference type="EMBL" id="KAJ7641442.1"/>
    </source>
</evidence>
<evidence type="ECO:0000256" key="2">
    <source>
        <dbReference type="ARBA" id="ARBA00004653"/>
    </source>
</evidence>
<evidence type="ECO:0000256" key="8">
    <source>
        <dbReference type="ARBA" id="ARBA00023034"/>
    </source>
</evidence>
<keyword evidence="8" id="KW-0333">Golgi apparatus</keyword>
<dbReference type="PANTHER" id="PTHR47549">
    <property type="entry name" value="GOLGI APPARATUS MEMBRANE PROTEIN TVP38-RELATED"/>
    <property type="match status" value="1"/>
</dbReference>
<feature type="domain" description="VTT" evidence="11">
    <location>
        <begin position="162"/>
        <end position="276"/>
    </location>
</feature>
<sequence>MFLAYRQFRKYQQRRAMADPPEVAMHMPQPTHPAPQADVYPLRPSTSTTHKSNLLTAKRLDAPPRGYNIDIAHPPPSRTPSPTPDEIDFLNGVRTQRSLAQRIRMYLVLAVVIAVIALIESYHEKILNGLKPATSWLHRTPGAWLIPIVILIAMSFPPLFGHELVAMVCGITWGLGVGFAIVAAGTLLGEICTFFVFKFACRPRARKAEATNLSYATLAHVVRSGGLPIAIVIRFSALPSHLTTAVFATCGMQFWVFLVAAVVTLPKQLVVVYIGEALNSNDSRSNKIQRAVLAVTIVITILAMVYIRRLRTAAKPSVVYARRKARQADLGVI</sequence>
<proteinExistence type="inferred from homology"/>
<keyword evidence="9 10" id="KW-0472">Membrane</keyword>
<evidence type="ECO:0000256" key="6">
    <source>
        <dbReference type="ARBA" id="ARBA00022692"/>
    </source>
</evidence>
<evidence type="ECO:0000256" key="1">
    <source>
        <dbReference type="ARBA" id="ARBA00002978"/>
    </source>
</evidence>
<feature type="transmembrane region" description="Helical" evidence="10">
    <location>
        <begin position="242"/>
        <end position="263"/>
    </location>
</feature>
<evidence type="ECO:0000256" key="10">
    <source>
        <dbReference type="SAM" id="Phobius"/>
    </source>
</evidence>
<keyword evidence="7 10" id="KW-1133">Transmembrane helix</keyword>
<dbReference type="Pfam" id="PF09335">
    <property type="entry name" value="VTT_dom"/>
    <property type="match status" value="1"/>
</dbReference>
<evidence type="ECO:0000256" key="3">
    <source>
        <dbReference type="ARBA" id="ARBA00008640"/>
    </source>
</evidence>
<evidence type="ECO:0000256" key="7">
    <source>
        <dbReference type="ARBA" id="ARBA00022989"/>
    </source>
</evidence>
<dbReference type="InterPro" id="IPR051076">
    <property type="entry name" value="Golgi_membrane_TVP38/TMEM64"/>
</dbReference>
<dbReference type="PANTHER" id="PTHR47549:SF2">
    <property type="entry name" value="GOLGI APPARATUS MEMBRANE PROTEIN TVP38"/>
    <property type="match status" value="1"/>
</dbReference>
<feature type="transmembrane region" description="Helical" evidence="10">
    <location>
        <begin position="103"/>
        <end position="122"/>
    </location>
</feature>
<evidence type="ECO:0000256" key="4">
    <source>
        <dbReference type="ARBA" id="ARBA00013533"/>
    </source>
</evidence>
<evidence type="ECO:0000256" key="9">
    <source>
        <dbReference type="ARBA" id="ARBA00023136"/>
    </source>
</evidence>